<dbReference type="Gene3D" id="3.30.450.20">
    <property type="entry name" value="PAS domain"/>
    <property type="match status" value="3"/>
</dbReference>
<dbReference type="InterPro" id="IPR000160">
    <property type="entry name" value="GGDEF_dom"/>
</dbReference>
<reference evidence="6" key="1">
    <citation type="journal article" date="2015" name="Proc. Natl. Acad. Sci. U.S.A.">
        <title>Networks of energetic and metabolic interactions define dynamics in microbial communities.</title>
        <authorList>
            <person name="Embree M."/>
            <person name="Liu J.K."/>
            <person name="Al-Bassam M.M."/>
            <person name="Zengler K."/>
        </authorList>
    </citation>
    <scope>NUCLEOTIDE SEQUENCE</scope>
</reference>
<dbReference type="SUPFAM" id="SSF55073">
    <property type="entry name" value="Nucleotide cyclase"/>
    <property type="match status" value="1"/>
</dbReference>
<feature type="domain" description="PAC" evidence="3">
    <location>
        <begin position="408"/>
        <end position="460"/>
    </location>
</feature>
<dbReference type="InterPro" id="IPR035965">
    <property type="entry name" value="PAS-like_dom_sf"/>
</dbReference>
<dbReference type="Pfam" id="PF13188">
    <property type="entry name" value="PAS_8"/>
    <property type="match status" value="1"/>
</dbReference>
<dbReference type="EMBL" id="LNQE01001831">
    <property type="protein sequence ID" value="KUG05066.1"/>
    <property type="molecule type" value="Genomic_DNA"/>
</dbReference>
<dbReference type="InterPro" id="IPR029787">
    <property type="entry name" value="Nucleotide_cyclase"/>
</dbReference>
<dbReference type="NCBIfam" id="TIGR00229">
    <property type="entry name" value="sensory_box"/>
    <property type="match status" value="3"/>
</dbReference>
<sequence>MDSRNQLKEELKSGILQMKRQVSELQLAHEDRQGLMESLQQMQKKYRLLADNACDIISLHSIDGSDCLYVNPAISNILEYHEEDIVGSSNFKITDMVNQEDKDALLKIFNDTLEKSEAAGKLRYKKKNGGSVWFEVVGRLIYDGDDIPVVLLRARNINDQKMVENQMEKQYEELHRGYEKIEELNTQLNEYHEILLETNARLKHSEEQLQLALWGANECMWEWNMISGKFFMYDKWANVLGYDWHEKELSTTWWENYIHPDDILPLSEALQTYLEGKAPHFSVEARVKNGQGVYAWLLITGKLVFQDNQGRTLRMIGLGQDISRQKQARKKLEDSEAKYRNLFEKNPIGLCKFDREGNVTDVNSAMVDILGASSQQEIQKLNLFSKDNLEILPILDDLLELCANGDSANGELQITTRWGKDVWIYYRFDPLMDEAGNFLEAMLACEEITDRKQAEDKIRYLSFNDSLTGLYNRAFYEEELNRLDTKRQLPLTIVMIDLNGLKLINDAFGHKQGDLALQKVSEVLRVSCRQEDIIARVGGDEFIALLPKTSAQVAQNICRRIKENCQKVETANMKLSIALGMATKESVDQHIHDIEHEAEERMYRNKLLENRSTRNSFINSLEETLWGRGHETKEHTDRLHQILEAVSYKVGLTNSEIANLKLLASLHDIGKIAIPPSILEKETGLSEEEWDTVRKHPEIGYRIALSAPELAPIAEAILTHHENWDGTGYPLMIKGESIPLLARILAIADTYDVVRNGRPYQRALSKEKTLQEIQACAGTRFDPRLVEIFTNEISSRNEL</sequence>
<dbReference type="InterPro" id="IPR037522">
    <property type="entry name" value="HD_GYP_dom"/>
</dbReference>
<dbReference type="InterPro" id="IPR043128">
    <property type="entry name" value="Rev_trsase/Diguanyl_cyclase"/>
</dbReference>
<evidence type="ECO:0000259" key="4">
    <source>
        <dbReference type="PROSITE" id="PS50887"/>
    </source>
</evidence>
<dbReference type="Gene3D" id="3.30.70.270">
    <property type="match status" value="1"/>
</dbReference>
<dbReference type="Gene3D" id="1.10.3210.10">
    <property type="entry name" value="Hypothetical protein af1432"/>
    <property type="match status" value="1"/>
</dbReference>
<dbReference type="InterPro" id="IPR052020">
    <property type="entry name" value="Cyclic_di-GMP/3'3'-cGAMP_PDE"/>
</dbReference>
<feature type="domain" description="PAS" evidence="2">
    <location>
        <begin position="42"/>
        <end position="116"/>
    </location>
</feature>
<feature type="domain" description="PAC" evidence="3">
    <location>
        <begin position="281"/>
        <end position="334"/>
    </location>
</feature>
<dbReference type="SMART" id="SM00267">
    <property type="entry name" value="GGDEF"/>
    <property type="match status" value="1"/>
</dbReference>
<dbReference type="CDD" id="cd01949">
    <property type="entry name" value="GGDEF"/>
    <property type="match status" value="1"/>
</dbReference>
<evidence type="ECO:0000313" key="6">
    <source>
        <dbReference type="EMBL" id="KUG05066.1"/>
    </source>
</evidence>
<proteinExistence type="predicted"/>
<feature type="coiled-coil region" evidence="1">
    <location>
        <begin position="8"/>
        <end position="52"/>
    </location>
</feature>
<dbReference type="PROSITE" id="PS50113">
    <property type="entry name" value="PAC"/>
    <property type="match status" value="3"/>
</dbReference>
<dbReference type="InterPro" id="IPR003607">
    <property type="entry name" value="HD/PDEase_dom"/>
</dbReference>
<dbReference type="SUPFAM" id="SSF109604">
    <property type="entry name" value="HD-domain/PDEase-like"/>
    <property type="match status" value="1"/>
</dbReference>
<organism evidence="6">
    <name type="scientific">hydrocarbon metagenome</name>
    <dbReference type="NCBI Taxonomy" id="938273"/>
    <lineage>
        <taxon>unclassified sequences</taxon>
        <taxon>metagenomes</taxon>
        <taxon>ecological metagenomes</taxon>
    </lineage>
</organism>
<protein>
    <submittedName>
        <fullName evidence="6">Uncharacterized protein</fullName>
    </submittedName>
</protein>
<evidence type="ECO:0000259" key="5">
    <source>
        <dbReference type="PROSITE" id="PS51832"/>
    </source>
</evidence>
<dbReference type="Pfam" id="PF13487">
    <property type="entry name" value="HD_5"/>
    <property type="match status" value="1"/>
</dbReference>
<feature type="coiled-coil region" evidence="1">
    <location>
        <begin position="164"/>
        <end position="201"/>
    </location>
</feature>
<dbReference type="CDD" id="cd00130">
    <property type="entry name" value="PAS"/>
    <property type="match status" value="3"/>
</dbReference>
<feature type="domain" description="GGDEF" evidence="4">
    <location>
        <begin position="489"/>
        <end position="619"/>
    </location>
</feature>
<evidence type="ECO:0000259" key="3">
    <source>
        <dbReference type="PROSITE" id="PS50113"/>
    </source>
</evidence>
<dbReference type="InterPro" id="IPR000014">
    <property type="entry name" value="PAS"/>
</dbReference>
<evidence type="ECO:0000259" key="2">
    <source>
        <dbReference type="PROSITE" id="PS50112"/>
    </source>
</evidence>
<gene>
    <name evidence="6" type="ORF">ASZ90_017555</name>
</gene>
<dbReference type="PANTHER" id="PTHR45228:SF1">
    <property type="entry name" value="CYCLIC DI-GMP PHOSPHODIESTERASE TM_0186"/>
    <property type="match status" value="1"/>
</dbReference>
<keyword evidence="1" id="KW-0175">Coiled coil</keyword>
<comment type="caution">
    <text evidence="6">The sequence shown here is derived from an EMBL/GenBank/DDBJ whole genome shotgun (WGS) entry which is preliminary data.</text>
</comment>
<dbReference type="SMART" id="SM00091">
    <property type="entry name" value="PAS"/>
    <property type="match status" value="3"/>
</dbReference>
<dbReference type="InterPro" id="IPR013655">
    <property type="entry name" value="PAS_fold_3"/>
</dbReference>
<dbReference type="Pfam" id="PF00990">
    <property type="entry name" value="GGDEF"/>
    <property type="match status" value="1"/>
</dbReference>
<dbReference type="SUPFAM" id="SSF55785">
    <property type="entry name" value="PYP-like sensor domain (PAS domain)"/>
    <property type="match status" value="3"/>
</dbReference>
<evidence type="ECO:0000256" key="1">
    <source>
        <dbReference type="SAM" id="Coils"/>
    </source>
</evidence>
<dbReference type="SMART" id="SM00471">
    <property type="entry name" value="HDc"/>
    <property type="match status" value="1"/>
</dbReference>
<dbReference type="SMART" id="SM00086">
    <property type="entry name" value="PAC"/>
    <property type="match status" value="3"/>
</dbReference>
<feature type="domain" description="HD-GYP" evidence="5">
    <location>
        <begin position="610"/>
        <end position="799"/>
    </location>
</feature>
<dbReference type="CDD" id="cd00077">
    <property type="entry name" value="HDc"/>
    <property type="match status" value="1"/>
</dbReference>
<dbReference type="PROSITE" id="PS50887">
    <property type="entry name" value="GGDEF"/>
    <property type="match status" value="1"/>
</dbReference>
<dbReference type="InterPro" id="IPR000700">
    <property type="entry name" value="PAS-assoc_C"/>
</dbReference>
<name>A0A0W8E8W6_9ZZZZ</name>
<accession>A0A0W8E8W6</accession>
<feature type="domain" description="PAS" evidence="2">
    <location>
        <begin position="335"/>
        <end position="380"/>
    </location>
</feature>
<feature type="domain" description="PAC" evidence="3">
    <location>
        <begin position="118"/>
        <end position="169"/>
    </location>
</feature>
<dbReference type="PROSITE" id="PS51832">
    <property type="entry name" value="HD_GYP"/>
    <property type="match status" value="1"/>
</dbReference>
<dbReference type="PROSITE" id="PS50112">
    <property type="entry name" value="PAS"/>
    <property type="match status" value="2"/>
</dbReference>
<dbReference type="PANTHER" id="PTHR45228">
    <property type="entry name" value="CYCLIC DI-GMP PHOSPHODIESTERASE TM_0186-RELATED"/>
    <property type="match status" value="1"/>
</dbReference>
<dbReference type="InterPro" id="IPR001610">
    <property type="entry name" value="PAC"/>
</dbReference>
<dbReference type="Pfam" id="PF08447">
    <property type="entry name" value="PAS_3"/>
    <property type="match status" value="2"/>
</dbReference>
<dbReference type="AlphaFoldDB" id="A0A0W8E8W6"/>
<dbReference type="NCBIfam" id="TIGR00254">
    <property type="entry name" value="GGDEF"/>
    <property type="match status" value="1"/>
</dbReference>